<dbReference type="InParanoid" id="A0A2P6NNI8"/>
<proteinExistence type="predicted"/>
<evidence type="ECO:0008006" key="4">
    <source>
        <dbReference type="Google" id="ProtNLM"/>
    </source>
</evidence>
<feature type="region of interest" description="Disordered" evidence="1">
    <location>
        <begin position="536"/>
        <end position="573"/>
    </location>
</feature>
<organism evidence="2 3">
    <name type="scientific">Planoprotostelium fungivorum</name>
    <dbReference type="NCBI Taxonomy" id="1890364"/>
    <lineage>
        <taxon>Eukaryota</taxon>
        <taxon>Amoebozoa</taxon>
        <taxon>Evosea</taxon>
        <taxon>Variosea</taxon>
        <taxon>Cavosteliida</taxon>
        <taxon>Cavosteliaceae</taxon>
        <taxon>Planoprotostelium</taxon>
    </lineage>
</organism>
<feature type="region of interest" description="Disordered" evidence="1">
    <location>
        <begin position="292"/>
        <end position="355"/>
    </location>
</feature>
<evidence type="ECO:0000313" key="2">
    <source>
        <dbReference type="EMBL" id="PRP85468.1"/>
    </source>
</evidence>
<dbReference type="EMBL" id="MDYQ01000044">
    <property type="protein sequence ID" value="PRP85468.1"/>
    <property type="molecule type" value="Genomic_DNA"/>
</dbReference>
<evidence type="ECO:0000313" key="3">
    <source>
        <dbReference type="Proteomes" id="UP000241769"/>
    </source>
</evidence>
<feature type="compositionally biased region" description="Basic and acidic residues" evidence="1">
    <location>
        <begin position="197"/>
        <end position="212"/>
    </location>
</feature>
<protein>
    <recommendedName>
        <fullName evidence="4">Negative elongation factor A</fullName>
    </recommendedName>
</protein>
<feature type="region of interest" description="Disordered" evidence="1">
    <location>
        <begin position="657"/>
        <end position="676"/>
    </location>
</feature>
<dbReference type="OrthoDB" id="2135488at2759"/>
<feature type="compositionally biased region" description="Basic and acidic residues" evidence="1">
    <location>
        <begin position="123"/>
        <end position="136"/>
    </location>
</feature>
<accession>A0A2P6NNI8</accession>
<keyword evidence="3" id="KW-1185">Reference proteome</keyword>
<comment type="caution">
    <text evidence="2">The sequence shown here is derived from an EMBL/GenBank/DDBJ whole genome shotgun (WGS) entry which is preliminary data.</text>
</comment>
<evidence type="ECO:0000256" key="1">
    <source>
        <dbReference type="SAM" id="MobiDB-lite"/>
    </source>
</evidence>
<feature type="compositionally biased region" description="Polar residues" evidence="1">
    <location>
        <begin position="229"/>
        <end position="256"/>
    </location>
</feature>
<dbReference type="Proteomes" id="UP000241769">
    <property type="component" value="Unassembled WGS sequence"/>
</dbReference>
<feature type="compositionally biased region" description="Pro residues" evidence="1">
    <location>
        <begin position="549"/>
        <end position="571"/>
    </location>
</feature>
<feature type="compositionally biased region" description="Basic and acidic residues" evidence="1">
    <location>
        <begin position="302"/>
        <end position="343"/>
    </location>
</feature>
<reference evidence="2 3" key="1">
    <citation type="journal article" date="2018" name="Genome Biol. Evol.">
        <title>Multiple Roots of Fruiting Body Formation in Amoebozoa.</title>
        <authorList>
            <person name="Hillmann F."/>
            <person name="Forbes G."/>
            <person name="Novohradska S."/>
            <person name="Ferling I."/>
            <person name="Riege K."/>
            <person name="Groth M."/>
            <person name="Westermann M."/>
            <person name="Marz M."/>
            <person name="Spaller T."/>
            <person name="Winckler T."/>
            <person name="Schaap P."/>
            <person name="Glockner G."/>
        </authorList>
    </citation>
    <scope>NUCLEOTIDE SEQUENCE [LARGE SCALE GENOMIC DNA]</scope>
    <source>
        <strain evidence="2 3">Jena</strain>
    </source>
</reference>
<dbReference type="AlphaFoldDB" id="A0A2P6NNI8"/>
<dbReference type="STRING" id="1890364.A0A2P6NNI8"/>
<sequence length="676" mass="74489">MLKSGADRDIVHYLQQYKDGDWTSDRIGAVLSLDALSQLADQVATAAQPSKFTTKFQLLDPSIKLKVLFSFLTLRKKQLADYMEGGHIQTLLKLGVDNDEDDWVRIVSEIVNQILPSGQEQTNDGRRSRKQTELELKDPQFKEVQEAIMSAHSNLGDIKFFPLETRYLSHKLYRTQEQPTTHFQLKKDFAAPSLPKTDIRKMKSRDDLRPPEPVKLTPPPRPFRERSVETLNRSQNAPPSFSQSEGEAPTTPSGVNASFRASGGLKTSRGVVDLKKKSMVIDMNEAVALAQPQPKKPIVTKGVDDRERKRREKEEEKEKKIEERNRKQEEKEKKKLEKEEAKQQRMAAKMKKGEEKKIKGITTATDMNELKRRLEAGEDIDPSDPSLYNSVDEPPSKRLNTGQAPGFPTAAVPGYSVKSSATSPIKPIVIQPGSLAVPAGGIKAIRRQPVVGVNSAGLAVKTSSPFPSPVANVNAAASPVTSVNNFPGTAPVGNFLLGNPLGTSNINLGVGNVGQMNRPGAVVQPNVGGVRPQAAGTPVYHFNPVKTSTPPPQAPPTTHPPRPTLTPPPKQPSTLNDLFEDSTNMLTAENRHLIQSFLSGNRQNPDPLSGPIRQIVIHFERKQEPESGQMVAEHIVFEMNYEAGTWKKLRRKKREGVGAVGLPQGFPQAKRTDVGK</sequence>
<name>A0A2P6NNI8_9EUKA</name>
<feature type="region of interest" description="Disordered" evidence="1">
    <location>
        <begin position="183"/>
        <end position="262"/>
    </location>
</feature>
<gene>
    <name evidence="2" type="ORF">PROFUN_06837</name>
</gene>
<feature type="region of interest" description="Disordered" evidence="1">
    <location>
        <begin position="117"/>
        <end position="136"/>
    </location>
</feature>